<dbReference type="KEGG" id="elio:KO353_01050"/>
<dbReference type="EMBL" id="CP076448">
    <property type="protein sequence ID" value="QXM24891.1"/>
    <property type="molecule type" value="Genomic_DNA"/>
</dbReference>
<sequence length="67" mass="6963">MTGFDARAVKAILEGLHGVAVSEERAAAIARDITTLARGVREAAKRLAFEEEPQGFAATLAALAPKG</sequence>
<dbReference type="AlphaFoldDB" id="A0A975U4I1"/>
<protein>
    <submittedName>
        <fullName evidence="1">Uncharacterized protein</fullName>
    </submittedName>
</protein>
<accession>A0A975U4I1</accession>
<reference evidence="1" key="1">
    <citation type="submission" date="2021-06" db="EMBL/GenBank/DDBJ databases">
        <title>Elioraea tepida, sp. nov., a moderately thermophilic aerobic anoxygenic phototrophic bacterium isolated from an alkaline siliceous hot spring mat community in Yellowstone National Park, WY, USA.</title>
        <authorList>
            <person name="Saini M.K."/>
            <person name="Yoshida S."/>
            <person name="Sebastian A."/>
            <person name="Hirose S."/>
            <person name="Hara E."/>
            <person name="Tamaki H."/>
            <person name="Soulier N.T."/>
            <person name="Albert I."/>
            <person name="Hanada S."/>
            <person name="Bryant D.A."/>
            <person name="Tank M."/>
        </authorList>
    </citation>
    <scope>NUCLEOTIDE SEQUENCE</scope>
    <source>
        <strain evidence="1">MS-P2</strain>
    </source>
</reference>
<dbReference type="RefSeq" id="WP_218285948.1">
    <property type="nucleotide sequence ID" value="NZ_CP076448.1"/>
</dbReference>
<gene>
    <name evidence="1" type="ORF">KO353_01050</name>
</gene>
<evidence type="ECO:0000313" key="1">
    <source>
        <dbReference type="EMBL" id="QXM24891.1"/>
    </source>
</evidence>
<name>A0A975U4I1_9PROT</name>
<proteinExistence type="predicted"/>
<keyword evidence="2" id="KW-1185">Reference proteome</keyword>
<dbReference type="Proteomes" id="UP000694001">
    <property type="component" value="Chromosome"/>
</dbReference>
<evidence type="ECO:0000313" key="2">
    <source>
        <dbReference type="Proteomes" id="UP000694001"/>
    </source>
</evidence>
<organism evidence="1 2">
    <name type="scientific">Elioraea tepida</name>
    <dbReference type="NCBI Taxonomy" id="2843330"/>
    <lineage>
        <taxon>Bacteria</taxon>
        <taxon>Pseudomonadati</taxon>
        <taxon>Pseudomonadota</taxon>
        <taxon>Alphaproteobacteria</taxon>
        <taxon>Acetobacterales</taxon>
        <taxon>Elioraeaceae</taxon>
        <taxon>Elioraea</taxon>
    </lineage>
</organism>